<keyword evidence="1" id="KW-0812">Transmembrane</keyword>
<dbReference type="EMBL" id="AMZH03001328">
    <property type="protein sequence ID" value="RRT79722.1"/>
    <property type="molecule type" value="Genomic_DNA"/>
</dbReference>
<feature type="transmembrane region" description="Helical" evidence="1">
    <location>
        <begin position="28"/>
        <end position="48"/>
    </location>
</feature>
<keyword evidence="1" id="KW-1133">Transmembrane helix</keyword>
<dbReference type="AlphaFoldDB" id="A0A427ATY7"/>
<evidence type="ECO:0000256" key="1">
    <source>
        <dbReference type="SAM" id="Phobius"/>
    </source>
</evidence>
<dbReference type="Proteomes" id="UP000287651">
    <property type="component" value="Unassembled WGS sequence"/>
</dbReference>
<protein>
    <submittedName>
        <fullName evidence="2">Uncharacterized protein</fullName>
    </submittedName>
</protein>
<name>A0A427ATY7_ENSVE</name>
<reference evidence="2 3" key="1">
    <citation type="journal article" date="2014" name="Agronomy (Basel)">
        <title>A Draft Genome Sequence for Ensete ventricosum, the Drought-Tolerant Tree Against Hunger.</title>
        <authorList>
            <person name="Harrison J."/>
            <person name="Moore K.A."/>
            <person name="Paszkiewicz K."/>
            <person name="Jones T."/>
            <person name="Grant M."/>
            <person name="Ambacheew D."/>
            <person name="Muzemil S."/>
            <person name="Studholme D.J."/>
        </authorList>
    </citation>
    <scope>NUCLEOTIDE SEQUENCE [LARGE SCALE GENOMIC DNA]</scope>
</reference>
<organism evidence="2 3">
    <name type="scientific">Ensete ventricosum</name>
    <name type="common">Abyssinian banana</name>
    <name type="synonym">Musa ensete</name>
    <dbReference type="NCBI Taxonomy" id="4639"/>
    <lineage>
        <taxon>Eukaryota</taxon>
        <taxon>Viridiplantae</taxon>
        <taxon>Streptophyta</taxon>
        <taxon>Embryophyta</taxon>
        <taxon>Tracheophyta</taxon>
        <taxon>Spermatophyta</taxon>
        <taxon>Magnoliopsida</taxon>
        <taxon>Liliopsida</taxon>
        <taxon>Zingiberales</taxon>
        <taxon>Musaceae</taxon>
        <taxon>Ensete</taxon>
    </lineage>
</organism>
<gene>
    <name evidence="2" type="ORF">B296_00015043</name>
</gene>
<evidence type="ECO:0000313" key="3">
    <source>
        <dbReference type="Proteomes" id="UP000287651"/>
    </source>
</evidence>
<accession>A0A427ATY7</accession>
<proteinExistence type="predicted"/>
<keyword evidence="1" id="KW-0472">Membrane</keyword>
<sequence>MLMFPGRRYIFYSDIWDNEGLCYDISTVQFFCFFFILQIMISSSKFLFKSCMRSRCQDQKGGMTFSFLLPKFLIFQKHKACLIPAVEVELPGCSFNPPLEAHQKYFLEADDGNESEIEEETDNDTNELPGQRFAFSNPFFSS</sequence>
<comment type="caution">
    <text evidence="2">The sequence shown here is derived from an EMBL/GenBank/DDBJ whole genome shotgun (WGS) entry which is preliminary data.</text>
</comment>
<evidence type="ECO:0000313" key="2">
    <source>
        <dbReference type="EMBL" id="RRT79722.1"/>
    </source>
</evidence>